<organism evidence="1 2">
    <name type="scientific">Strigomonas culicis</name>
    <dbReference type="NCBI Taxonomy" id="28005"/>
    <lineage>
        <taxon>Eukaryota</taxon>
        <taxon>Discoba</taxon>
        <taxon>Euglenozoa</taxon>
        <taxon>Kinetoplastea</taxon>
        <taxon>Metakinetoplastina</taxon>
        <taxon>Trypanosomatida</taxon>
        <taxon>Trypanosomatidae</taxon>
        <taxon>Strigomonadinae</taxon>
        <taxon>Strigomonas</taxon>
    </lineage>
</organism>
<dbReference type="Proteomes" id="UP000015354">
    <property type="component" value="Unassembled WGS sequence"/>
</dbReference>
<sequence>MHRIAAPAVALSIAARRYSEARQNLDGSAASPWPAAGEAPVYPSARSAFPRARPAFRKSHVEWRLHHGNGPRLGVYGPSRDVADFEFADGTPAPANLRRFAYKHHQDHLLVQLIRAGAQVERHAAEGLLPRVPGTAEQRAWDPEIPLFLEDLDERGAPPAPRPRDMTSRVMDERLRAGARAPNHVANVHQGETLEPNTMFATYDPKAFVADDVKAEKKRPYWSRRRWALNDNFMVPVSPKPKNTIKDE</sequence>
<dbReference type="AlphaFoldDB" id="S9UGI0"/>
<proteinExistence type="predicted"/>
<reference evidence="1 2" key="1">
    <citation type="journal article" date="2013" name="PLoS ONE">
        <title>Predicting the Proteins of Angomonas deanei, Strigomonas culicis and Their Respective Endosymbionts Reveals New Aspects of the Trypanosomatidae Family.</title>
        <authorList>
            <person name="Motta M.C."/>
            <person name="Martins A.C."/>
            <person name="de Souza S.S."/>
            <person name="Catta-Preta C.M."/>
            <person name="Silva R."/>
            <person name="Klein C.C."/>
            <person name="de Almeida L.G."/>
            <person name="de Lima Cunha O."/>
            <person name="Ciapina L.P."/>
            <person name="Brocchi M."/>
            <person name="Colabardini A.C."/>
            <person name="de Araujo Lima B."/>
            <person name="Machado C.R."/>
            <person name="de Almeida Soares C.M."/>
            <person name="Probst C.M."/>
            <person name="de Menezes C.B."/>
            <person name="Thompson C.E."/>
            <person name="Bartholomeu D.C."/>
            <person name="Gradia D.F."/>
            <person name="Pavoni D.P."/>
            <person name="Grisard E.C."/>
            <person name="Fantinatti-Garboggini F."/>
            <person name="Marchini F.K."/>
            <person name="Rodrigues-Luiz G.F."/>
            <person name="Wagner G."/>
            <person name="Goldman G.H."/>
            <person name="Fietto J.L."/>
            <person name="Elias M.C."/>
            <person name="Goldman M.H."/>
            <person name="Sagot M.F."/>
            <person name="Pereira M."/>
            <person name="Stoco P.H."/>
            <person name="de Mendonca-Neto R.P."/>
            <person name="Teixeira S.M."/>
            <person name="Maciel T.E."/>
            <person name="de Oliveira Mendes T.A."/>
            <person name="Urmenyi T.P."/>
            <person name="de Souza W."/>
            <person name="Schenkman S."/>
            <person name="de Vasconcelos A.T."/>
        </authorList>
    </citation>
    <scope>NUCLEOTIDE SEQUENCE [LARGE SCALE GENOMIC DNA]</scope>
</reference>
<accession>S9UGI0</accession>
<evidence type="ECO:0000313" key="1">
    <source>
        <dbReference type="EMBL" id="EPY27859.1"/>
    </source>
</evidence>
<gene>
    <name evidence="1" type="ORF">STCU_05479</name>
</gene>
<protein>
    <submittedName>
        <fullName evidence="1">Uncharacterized protein</fullName>
    </submittedName>
</protein>
<dbReference type="EMBL" id="ATMH01005479">
    <property type="protein sequence ID" value="EPY27859.1"/>
    <property type="molecule type" value="Genomic_DNA"/>
</dbReference>
<dbReference type="OrthoDB" id="257566at2759"/>
<name>S9UGI0_9TRYP</name>
<evidence type="ECO:0000313" key="2">
    <source>
        <dbReference type="Proteomes" id="UP000015354"/>
    </source>
</evidence>
<comment type="caution">
    <text evidence="1">The sequence shown here is derived from an EMBL/GenBank/DDBJ whole genome shotgun (WGS) entry which is preliminary data.</text>
</comment>
<keyword evidence="2" id="KW-1185">Reference proteome</keyword>